<dbReference type="PIRSF" id="PIRSF000105">
    <property type="entry name" value="HCDH"/>
    <property type="match status" value="1"/>
</dbReference>
<evidence type="ECO:0000259" key="3">
    <source>
        <dbReference type="Pfam" id="PF02737"/>
    </source>
</evidence>
<evidence type="ECO:0000259" key="2">
    <source>
        <dbReference type="Pfam" id="PF00725"/>
    </source>
</evidence>
<dbReference type="GO" id="GO:0016616">
    <property type="term" value="F:oxidoreductase activity, acting on the CH-OH group of donors, NAD or NADP as acceptor"/>
    <property type="evidence" value="ECO:0007669"/>
    <property type="project" value="InterPro"/>
</dbReference>
<dbReference type="InterPro" id="IPR022694">
    <property type="entry name" value="3-OHacyl-CoA_DH"/>
</dbReference>
<evidence type="ECO:0000313" key="5">
    <source>
        <dbReference type="Proteomes" id="UP000660862"/>
    </source>
</evidence>
<dbReference type="SUPFAM" id="SSF51735">
    <property type="entry name" value="NAD(P)-binding Rossmann-fold domains"/>
    <property type="match status" value="1"/>
</dbReference>
<sequence length="306" mass="34236">MTRNKSVANSVLVVGDDKLAYSIATNILAAGQRVTIFAADSTAAHLAVQRDSPQTIHQLDLLTELPDTIPCQLVVAVIAESLAEKKHAIRQLECRIADDTIIAINTDSISLDQLQEGSDVPARILGLNWTYPAHQTYFAEIICNAVSDSRQVDWLEKLAKEKWGKDPYTVRTGFSVRARLFAAMVREAGYLVAHGYATVESVDRACRNDAGYYLPFAGNFRYMDLMGTYAYGMVMKDLNPDLSNATQVPPFMKRLVETGETGMASGKGFYTYSDDGVDYWEKIYRVFSKEIFELMRKYNHEEAIDL</sequence>
<keyword evidence="5" id="KW-1185">Reference proteome</keyword>
<dbReference type="InterPro" id="IPR013328">
    <property type="entry name" value="6PGD_dom2"/>
</dbReference>
<dbReference type="Gene3D" id="3.40.50.720">
    <property type="entry name" value="NAD(P)-binding Rossmann-like Domain"/>
    <property type="match status" value="1"/>
</dbReference>
<dbReference type="PANTHER" id="PTHR48075:SF5">
    <property type="entry name" value="3-HYDROXYBUTYRYL-COA DEHYDROGENASE"/>
    <property type="match status" value="1"/>
</dbReference>
<accession>A0A917M3P9</accession>
<dbReference type="InterPro" id="IPR036291">
    <property type="entry name" value="NAD(P)-bd_dom_sf"/>
</dbReference>
<dbReference type="RefSeq" id="WP_188503987.1">
    <property type="nucleotide sequence ID" value="NZ_BMER01000001.1"/>
</dbReference>
<dbReference type="GO" id="GO:0070403">
    <property type="term" value="F:NAD+ binding"/>
    <property type="evidence" value="ECO:0007669"/>
    <property type="project" value="InterPro"/>
</dbReference>
<organism evidence="4 5">
    <name type="scientific">Parapedobacter pyrenivorans</name>
    <dbReference type="NCBI Taxonomy" id="1305674"/>
    <lineage>
        <taxon>Bacteria</taxon>
        <taxon>Pseudomonadati</taxon>
        <taxon>Bacteroidota</taxon>
        <taxon>Sphingobacteriia</taxon>
        <taxon>Sphingobacteriales</taxon>
        <taxon>Sphingobacteriaceae</taxon>
        <taxon>Parapedobacter</taxon>
    </lineage>
</organism>
<dbReference type="Gene3D" id="1.10.1040.10">
    <property type="entry name" value="N-(1-d-carboxylethyl)-l-norvaline Dehydrogenase, domain 2"/>
    <property type="match status" value="1"/>
</dbReference>
<dbReference type="InterPro" id="IPR006176">
    <property type="entry name" value="3-OHacyl-CoA_DH_NAD-bd"/>
</dbReference>
<dbReference type="Pfam" id="PF00725">
    <property type="entry name" value="3HCDH"/>
    <property type="match status" value="1"/>
</dbReference>
<dbReference type="AlphaFoldDB" id="A0A917M3P9"/>
<dbReference type="Pfam" id="PF02737">
    <property type="entry name" value="3HCDH_N"/>
    <property type="match status" value="1"/>
</dbReference>
<feature type="domain" description="3-hydroxyacyl-CoA dehydrogenase C-terminal" evidence="2">
    <location>
        <begin position="177"/>
        <end position="272"/>
    </location>
</feature>
<dbReference type="Proteomes" id="UP000660862">
    <property type="component" value="Unassembled WGS sequence"/>
</dbReference>
<gene>
    <name evidence="4" type="ORF">GCM10007415_00950</name>
</gene>
<dbReference type="InterPro" id="IPR008927">
    <property type="entry name" value="6-PGluconate_DH-like_C_sf"/>
</dbReference>
<dbReference type="InterPro" id="IPR006108">
    <property type="entry name" value="3HC_DH_C"/>
</dbReference>
<evidence type="ECO:0000313" key="4">
    <source>
        <dbReference type="EMBL" id="GGG73377.1"/>
    </source>
</evidence>
<proteinExistence type="predicted"/>
<dbReference type="SUPFAM" id="SSF48179">
    <property type="entry name" value="6-phosphogluconate dehydrogenase C-terminal domain-like"/>
    <property type="match status" value="1"/>
</dbReference>
<comment type="caution">
    <text evidence="4">The sequence shown here is derived from an EMBL/GenBank/DDBJ whole genome shotgun (WGS) entry which is preliminary data.</text>
</comment>
<name>A0A917M3P9_9SPHI</name>
<reference evidence="4" key="2">
    <citation type="submission" date="2020-09" db="EMBL/GenBank/DDBJ databases">
        <authorList>
            <person name="Sun Q."/>
            <person name="Zhou Y."/>
        </authorList>
    </citation>
    <scope>NUCLEOTIDE SEQUENCE</scope>
    <source>
        <strain evidence="4">CGMCC 1.12195</strain>
    </source>
</reference>
<protein>
    <submittedName>
        <fullName evidence="4">3-hydroxybutyryl-CoA dehydrogenase</fullName>
    </submittedName>
</protein>
<reference evidence="4" key="1">
    <citation type="journal article" date="2014" name="Int. J. Syst. Evol. Microbiol.">
        <title>Complete genome sequence of Corynebacterium casei LMG S-19264T (=DSM 44701T), isolated from a smear-ripened cheese.</title>
        <authorList>
            <consortium name="US DOE Joint Genome Institute (JGI-PGF)"/>
            <person name="Walter F."/>
            <person name="Albersmeier A."/>
            <person name="Kalinowski J."/>
            <person name="Ruckert C."/>
        </authorList>
    </citation>
    <scope>NUCLEOTIDE SEQUENCE</scope>
    <source>
        <strain evidence="4">CGMCC 1.12195</strain>
    </source>
</reference>
<feature type="domain" description="3-hydroxyacyl-CoA dehydrogenase NAD binding" evidence="3">
    <location>
        <begin position="39"/>
        <end position="170"/>
    </location>
</feature>
<dbReference type="PANTHER" id="PTHR48075">
    <property type="entry name" value="3-HYDROXYACYL-COA DEHYDROGENASE FAMILY PROTEIN"/>
    <property type="match status" value="1"/>
</dbReference>
<keyword evidence="1" id="KW-0560">Oxidoreductase</keyword>
<dbReference type="EMBL" id="BMER01000001">
    <property type="protein sequence ID" value="GGG73377.1"/>
    <property type="molecule type" value="Genomic_DNA"/>
</dbReference>
<dbReference type="GO" id="GO:0006631">
    <property type="term" value="P:fatty acid metabolic process"/>
    <property type="evidence" value="ECO:0007669"/>
    <property type="project" value="InterPro"/>
</dbReference>
<evidence type="ECO:0000256" key="1">
    <source>
        <dbReference type="ARBA" id="ARBA00023002"/>
    </source>
</evidence>